<evidence type="ECO:0000256" key="10">
    <source>
        <dbReference type="ARBA" id="ARBA00049878"/>
    </source>
</evidence>
<dbReference type="Pfam" id="PF02391">
    <property type="entry name" value="MoaE"/>
    <property type="match status" value="1"/>
</dbReference>
<evidence type="ECO:0000256" key="8">
    <source>
        <dbReference type="ARBA" id="ARBA00030781"/>
    </source>
</evidence>
<name>A0A7J0BJ53_9BACT</name>
<evidence type="ECO:0000256" key="2">
    <source>
        <dbReference type="ARBA" id="ARBA00005426"/>
    </source>
</evidence>
<dbReference type="InterPro" id="IPR036563">
    <property type="entry name" value="MoaE_sf"/>
</dbReference>
<proteinExistence type="inferred from homology"/>
<dbReference type="Proteomes" id="UP000503840">
    <property type="component" value="Unassembled WGS sequence"/>
</dbReference>
<dbReference type="GO" id="GO:0030366">
    <property type="term" value="F:molybdopterin synthase activity"/>
    <property type="evidence" value="ECO:0007669"/>
    <property type="project" value="UniProtKB-EC"/>
</dbReference>
<evidence type="ECO:0000256" key="3">
    <source>
        <dbReference type="ARBA" id="ARBA00011950"/>
    </source>
</evidence>
<dbReference type="AlphaFoldDB" id="A0A7J0BJ53"/>
<gene>
    <name evidence="11" type="ORF">DSM101010T_19430</name>
</gene>
<keyword evidence="12" id="KW-1185">Reference proteome</keyword>
<evidence type="ECO:0000256" key="4">
    <source>
        <dbReference type="ARBA" id="ARBA00013858"/>
    </source>
</evidence>
<sequence>MDINKALADLKREPGFADHVGMMLIHNGVVRSWSRKDKNNVVAVRVTPDHDRIAAICKEMEQREGIFRIVAEANEGELHPGDDLLYLIVAGDIRENVKAVFAELLDRVKAEAVTKQEVFG</sequence>
<reference evidence="11 12" key="1">
    <citation type="submission" date="2020-05" db="EMBL/GenBank/DDBJ databases">
        <title>Draft genome sequence of Desulfovibrio sp. strain HN2T.</title>
        <authorList>
            <person name="Ueno A."/>
            <person name="Tamazawa S."/>
            <person name="Tamamura S."/>
            <person name="Murakami T."/>
            <person name="Kiyama T."/>
            <person name="Inomata H."/>
            <person name="Amano Y."/>
            <person name="Miyakawa K."/>
            <person name="Tamaki H."/>
            <person name="Naganuma T."/>
            <person name="Kaneko K."/>
        </authorList>
    </citation>
    <scope>NUCLEOTIDE SEQUENCE [LARGE SCALE GENOMIC DNA]</scope>
    <source>
        <strain evidence="11 12">HN2</strain>
    </source>
</reference>
<evidence type="ECO:0000313" key="11">
    <source>
        <dbReference type="EMBL" id="GFM33578.1"/>
    </source>
</evidence>
<dbReference type="UniPathway" id="UPA00344"/>
<dbReference type="SUPFAM" id="SSF54690">
    <property type="entry name" value="Molybdopterin synthase subunit MoaE"/>
    <property type="match status" value="1"/>
</dbReference>
<dbReference type="Gene3D" id="3.90.1170.40">
    <property type="entry name" value="Molybdopterin biosynthesis MoaE subunit"/>
    <property type="match status" value="1"/>
</dbReference>
<dbReference type="GO" id="GO:0006777">
    <property type="term" value="P:Mo-molybdopterin cofactor biosynthetic process"/>
    <property type="evidence" value="ECO:0007669"/>
    <property type="project" value="InterPro"/>
</dbReference>
<comment type="similarity">
    <text evidence="2">Belongs to the MoaE family.</text>
</comment>
<accession>A0A7J0BJ53</accession>
<dbReference type="RefSeq" id="WP_174405224.1">
    <property type="nucleotide sequence ID" value="NZ_BLVO01000013.1"/>
</dbReference>
<evidence type="ECO:0000313" key="12">
    <source>
        <dbReference type="Proteomes" id="UP000503840"/>
    </source>
</evidence>
<protein>
    <recommendedName>
        <fullName evidence="4">Molybdopterin synthase catalytic subunit</fullName>
        <ecNumber evidence="3">2.8.1.12</ecNumber>
    </recommendedName>
    <alternativeName>
        <fullName evidence="8">MPT synthase subunit 2</fullName>
    </alternativeName>
    <alternativeName>
        <fullName evidence="6">Molybdenum cofactor biosynthesis protein E</fullName>
    </alternativeName>
    <alternativeName>
        <fullName evidence="7">Molybdopterin-converting factor large subunit</fullName>
    </alternativeName>
    <alternativeName>
        <fullName evidence="9">Molybdopterin-converting factor subunit 2</fullName>
    </alternativeName>
</protein>
<comment type="catalytic activity">
    <reaction evidence="10">
        <text>2 [molybdopterin-synthase sulfur-carrier protein]-C-terminal-Gly-aminoethanethioate + cyclic pyranopterin phosphate + H2O = molybdopterin + 2 [molybdopterin-synthase sulfur-carrier protein]-C-terminal Gly-Gly + 2 H(+)</text>
        <dbReference type="Rhea" id="RHEA:26333"/>
        <dbReference type="Rhea" id="RHEA-COMP:12202"/>
        <dbReference type="Rhea" id="RHEA-COMP:19907"/>
        <dbReference type="ChEBI" id="CHEBI:15377"/>
        <dbReference type="ChEBI" id="CHEBI:15378"/>
        <dbReference type="ChEBI" id="CHEBI:58698"/>
        <dbReference type="ChEBI" id="CHEBI:59648"/>
        <dbReference type="ChEBI" id="CHEBI:90778"/>
        <dbReference type="ChEBI" id="CHEBI:232372"/>
        <dbReference type="EC" id="2.8.1.12"/>
    </reaction>
</comment>
<comment type="caution">
    <text evidence="11">The sequence shown here is derived from an EMBL/GenBank/DDBJ whole genome shotgun (WGS) entry which is preliminary data.</text>
</comment>
<dbReference type="EMBL" id="BLVO01000013">
    <property type="protein sequence ID" value="GFM33578.1"/>
    <property type="molecule type" value="Genomic_DNA"/>
</dbReference>
<evidence type="ECO:0000256" key="9">
    <source>
        <dbReference type="ARBA" id="ARBA00032474"/>
    </source>
</evidence>
<organism evidence="11 12">
    <name type="scientific">Desulfovibrio subterraneus</name>
    <dbReference type="NCBI Taxonomy" id="2718620"/>
    <lineage>
        <taxon>Bacteria</taxon>
        <taxon>Pseudomonadati</taxon>
        <taxon>Thermodesulfobacteriota</taxon>
        <taxon>Desulfovibrionia</taxon>
        <taxon>Desulfovibrionales</taxon>
        <taxon>Desulfovibrionaceae</taxon>
        <taxon>Desulfovibrio</taxon>
    </lineage>
</organism>
<dbReference type="EC" id="2.8.1.12" evidence="3"/>
<comment type="pathway">
    <text evidence="1">Cofactor biosynthesis; molybdopterin biosynthesis.</text>
</comment>
<evidence type="ECO:0000256" key="7">
    <source>
        <dbReference type="ARBA" id="ARBA00030407"/>
    </source>
</evidence>
<evidence type="ECO:0000256" key="1">
    <source>
        <dbReference type="ARBA" id="ARBA00005046"/>
    </source>
</evidence>
<comment type="subunit">
    <text evidence="5">Heterotetramer of 2 MoaD subunits and 2 MoaE subunits. Also stable as homodimer. The enzyme changes between these two forms during catalysis.</text>
</comment>
<evidence type="ECO:0000256" key="5">
    <source>
        <dbReference type="ARBA" id="ARBA00026066"/>
    </source>
</evidence>
<dbReference type="InterPro" id="IPR003448">
    <property type="entry name" value="Mopterin_biosynth_MoaE"/>
</dbReference>
<evidence type="ECO:0000256" key="6">
    <source>
        <dbReference type="ARBA" id="ARBA00029745"/>
    </source>
</evidence>